<protein>
    <submittedName>
        <fullName evidence="9">Drug/metabolite transporter (DMT)-like permease</fullName>
    </submittedName>
</protein>
<keyword evidence="5 7" id="KW-1133">Transmembrane helix</keyword>
<dbReference type="InterPro" id="IPR037185">
    <property type="entry name" value="EmrE-like"/>
</dbReference>
<feature type="transmembrane region" description="Helical" evidence="7">
    <location>
        <begin position="286"/>
        <end position="305"/>
    </location>
</feature>
<evidence type="ECO:0000256" key="4">
    <source>
        <dbReference type="ARBA" id="ARBA00022692"/>
    </source>
</evidence>
<dbReference type="PANTHER" id="PTHR42920:SF5">
    <property type="entry name" value="EAMA DOMAIN-CONTAINING PROTEIN"/>
    <property type="match status" value="1"/>
</dbReference>
<feature type="transmembrane region" description="Helical" evidence="7">
    <location>
        <begin position="155"/>
        <end position="173"/>
    </location>
</feature>
<dbReference type="GO" id="GO:0005886">
    <property type="term" value="C:plasma membrane"/>
    <property type="evidence" value="ECO:0007669"/>
    <property type="project" value="UniProtKB-SubCell"/>
</dbReference>
<evidence type="ECO:0000256" key="2">
    <source>
        <dbReference type="ARBA" id="ARBA00007362"/>
    </source>
</evidence>
<dbReference type="AlphaFoldDB" id="A0A7Z0CJX8"/>
<name>A0A7Z0CJX8_9MICO</name>
<sequence length="326" mass="34312">MSPDYIRSPLRGASYALLAAALFGVNGSVSKVVIAAGLNPAQVTLMRVVATAILSGLGLALAGWRHFAVTRRELAALALLGVGGLAMVQWLYAVAISKLPVGVALLFEYTAVILVALTAWLVFHERIGARLWWAIGAVLVGLAVVAQVWDSRLNPVGVLAGLAAAVAFAFYFLAGERGVARKHPLAVAFWAATFASGFWALFSGWWNIDPALLTRHVSLTGALESAVVPLWLPLSYIVTLGSFAPFVLLFMALRHTSATAVGIAASSEVLFAFIVAWLWLGESLSALQMAGSVLVFVGIVVAQTARQSVTAALEPPALGEVPQPTE</sequence>
<evidence type="ECO:0000256" key="1">
    <source>
        <dbReference type="ARBA" id="ARBA00004651"/>
    </source>
</evidence>
<feature type="transmembrane region" description="Helical" evidence="7">
    <location>
        <begin position="130"/>
        <end position="149"/>
    </location>
</feature>
<evidence type="ECO:0000256" key="7">
    <source>
        <dbReference type="SAM" id="Phobius"/>
    </source>
</evidence>
<proteinExistence type="inferred from homology"/>
<dbReference type="EMBL" id="JACBZO010000001">
    <property type="protein sequence ID" value="NYI41252.1"/>
    <property type="molecule type" value="Genomic_DNA"/>
</dbReference>
<dbReference type="SUPFAM" id="SSF103481">
    <property type="entry name" value="Multidrug resistance efflux transporter EmrE"/>
    <property type="match status" value="2"/>
</dbReference>
<dbReference type="RefSeq" id="WP_062075052.1">
    <property type="nucleotide sequence ID" value="NZ_BBRC01000005.1"/>
</dbReference>
<keyword evidence="4 7" id="KW-0812">Transmembrane</keyword>
<feature type="transmembrane region" description="Helical" evidence="7">
    <location>
        <begin position="260"/>
        <end position="280"/>
    </location>
</feature>
<comment type="caution">
    <text evidence="9">The sequence shown here is derived from an EMBL/GenBank/DDBJ whole genome shotgun (WGS) entry which is preliminary data.</text>
</comment>
<organism evidence="9 10">
    <name type="scientific">Demequina lutea</name>
    <dbReference type="NCBI Taxonomy" id="431489"/>
    <lineage>
        <taxon>Bacteria</taxon>
        <taxon>Bacillati</taxon>
        <taxon>Actinomycetota</taxon>
        <taxon>Actinomycetes</taxon>
        <taxon>Micrococcales</taxon>
        <taxon>Demequinaceae</taxon>
        <taxon>Demequina</taxon>
    </lineage>
</organism>
<keyword evidence="3" id="KW-1003">Cell membrane</keyword>
<feature type="domain" description="EamA" evidence="8">
    <location>
        <begin position="157"/>
        <end position="301"/>
    </location>
</feature>
<dbReference type="Pfam" id="PF00892">
    <property type="entry name" value="EamA"/>
    <property type="match status" value="2"/>
</dbReference>
<evidence type="ECO:0000256" key="5">
    <source>
        <dbReference type="ARBA" id="ARBA00022989"/>
    </source>
</evidence>
<feature type="domain" description="EamA" evidence="8">
    <location>
        <begin position="11"/>
        <end position="145"/>
    </location>
</feature>
<accession>A0A7Z0CJX8</accession>
<feature type="transmembrane region" description="Helical" evidence="7">
    <location>
        <begin position="228"/>
        <end position="253"/>
    </location>
</feature>
<dbReference type="Gene3D" id="1.10.3730.20">
    <property type="match status" value="1"/>
</dbReference>
<dbReference type="Proteomes" id="UP000547973">
    <property type="component" value="Unassembled WGS sequence"/>
</dbReference>
<keyword evidence="10" id="KW-1185">Reference proteome</keyword>
<dbReference type="InterPro" id="IPR051258">
    <property type="entry name" value="Diverse_Substrate_Transporter"/>
</dbReference>
<feature type="transmembrane region" description="Helical" evidence="7">
    <location>
        <begin position="101"/>
        <end position="123"/>
    </location>
</feature>
<evidence type="ECO:0000259" key="8">
    <source>
        <dbReference type="Pfam" id="PF00892"/>
    </source>
</evidence>
<reference evidence="9 10" key="1">
    <citation type="submission" date="2020-07" db="EMBL/GenBank/DDBJ databases">
        <title>Sequencing the genomes of 1000 actinobacteria strains.</title>
        <authorList>
            <person name="Klenk H.-P."/>
        </authorList>
    </citation>
    <scope>NUCLEOTIDE SEQUENCE [LARGE SCALE GENOMIC DNA]</scope>
    <source>
        <strain evidence="9 10">DSM 19970</strain>
    </source>
</reference>
<feature type="transmembrane region" description="Helical" evidence="7">
    <location>
        <begin position="74"/>
        <end position="95"/>
    </location>
</feature>
<dbReference type="InterPro" id="IPR000620">
    <property type="entry name" value="EamA_dom"/>
</dbReference>
<feature type="transmembrane region" description="Helical" evidence="7">
    <location>
        <begin position="185"/>
        <end position="208"/>
    </location>
</feature>
<evidence type="ECO:0000313" key="10">
    <source>
        <dbReference type="Proteomes" id="UP000547973"/>
    </source>
</evidence>
<evidence type="ECO:0000256" key="6">
    <source>
        <dbReference type="ARBA" id="ARBA00023136"/>
    </source>
</evidence>
<comment type="similarity">
    <text evidence="2">Belongs to the EamA transporter family.</text>
</comment>
<evidence type="ECO:0000256" key="3">
    <source>
        <dbReference type="ARBA" id="ARBA00022475"/>
    </source>
</evidence>
<dbReference type="PANTHER" id="PTHR42920">
    <property type="entry name" value="OS03G0707200 PROTEIN-RELATED"/>
    <property type="match status" value="1"/>
</dbReference>
<gene>
    <name evidence="9" type="ORF">BKA03_001371</name>
</gene>
<feature type="transmembrane region" description="Helical" evidence="7">
    <location>
        <begin position="45"/>
        <end position="62"/>
    </location>
</feature>
<keyword evidence="6 7" id="KW-0472">Membrane</keyword>
<comment type="subcellular location">
    <subcellularLocation>
        <location evidence="1">Cell membrane</location>
        <topology evidence="1">Multi-pass membrane protein</topology>
    </subcellularLocation>
</comment>
<evidence type="ECO:0000313" key="9">
    <source>
        <dbReference type="EMBL" id="NYI41252.1"/>
    </source>
</evidence>